<reference evidence="2 3" key="1">
    <citation type="submission" date="2020-10" db="EMBL/GenBank/DDBJ databases">
        <title>The Coptis chinensis genome and diversification of protoberbering-type alkaloids.</title>
        <authorList>
            <person name="Wang B."/>
            <person name="Shu S."/>
            <person name="Song C."/>
            <person name="Liu Y."/>
        </authorList>
    </citation>
    <scope>NUCLEOTIDE SEQUENCE [LARGE SCALE GENOMIC DNA]</scope>
    <source>
        <strain evidence="2">HL-2020</strain>
        <tissue evidence="2">Leaf</tissue>
    </source>
</reference>
<evidence type="ECO:0000256" key="1">
    <source>
        <dbReference type="SAM" id="SignalP"/>
    </source>
</evidence>
<gene>
    <name evidence="2" type="ORF">IFM89_018860</name>
</gene>
<evidence type="ECO:0000313" key="2">
    <source>
        <dbReference type="EMBL" id="KAF9605840.1"/>
    </source>
</evidence>
<name>A0A835HRV3_9MAGN</name>
<dbReference type="AlphaFoldDB" id="A0A835HRV3"/>
<feature type="signal peptide" evidence="1">
    <location>
        <begin position="1"/>
        <end position="22"/>
    </location>
</feature>
<organism evidence="2 3">
    <name type="scientific">Coptis chinensis</name>
    <dbReference type="NCBI Taxonomy" id="261450"/>
    <lineage>
        <taxon>Eukaryota</taxon>
        <taxon>Viridiplantae</taxon>
        <taxon>Streptophyta</taxon>
        <taxon>Embryophyta</taxon>
        <taxon>Tracheophyta</taxon>
        <taxon>Spermatophyta</taxon>
        <taxon>Magnoliopsida</taxon>
        <taxon>Ranunculales</taxon>
        <taxon>Ranunculaceae</taxon>
        <taxon>Coptidoideae</taxon>
        <taxon>Coptis</taxon>
    </lineage>
</organism>
<accession>A0A835HRV3</accession>
<feature type="chain" id="PRO_5032396617" evidence="1">
    <location>
        <begin position="23"/>
        <end position="90"/>
    </location>
</feature>
<comment type="caution">
    <text evidence="2">The sequence shown here is derived from an EMBL/GenBank/DDBJ whole genome shotgun (WGS) entry which is preliminary data.</text>
</comment>
<evidence type="ECO:0000313" key="3">
    <source>
        <dbReference type="Proteomes" id="UP000631114"/>
    </source>
</evidence>
<proteinExistence type="predicted"/>
<keyword evidence="1" id="KW-0732">Signal</keyword>
<dbReference type="EMBL" id="JADFTS010000005">
    <property type="protein sequence ID" value="KAF9605840.1"/>
    <property type="molecule type" value="Genomic_DNA"/>
</dbReference>
<sequence>MRISMHTLQLLIQLSALGANIAEKYARMIYCELLLYEYEDIKQRAGTKWMVHGDKGLASRLPTNNAFNPVAYGPNRKWTPPSSSTRMLQR</sequence>
<dbReference type="Proteomes" id="UP000631114">
    <property type="component" value="Unassembled WGS sequence"/>
</dbReference>
<keyword evidence="3" id="KW-1185">Reference proteome</keyword>
<protein>
    <submittedName>
        <fullName evidence="2">Uncharacterized protein</fullName>
    </submittedName>
</protein>